<evidence type="ECO:0000256" key="1">
    <source>
        <dbReference type="SAM" id="MobiDB-lite"/>
    </source>
</evidence>
<dbReference type="HOGENOM" id="CLU_1032370_0_0_1"/>
<dbReference type="SMART" id="SM00513">
    <property type="entry name" value="SAP"/>
    <property type="match status" value="1"/>
</dbReference>
<dbReference type="InterPro" id="IPR003034">
    <property type="entry name" value="SAP_dom"/>
</dbReference>
<proteinExistence type="predicted"/>
<dbReference type="EMBL" id="GL376637">
    <property type="status" value="NOT_ANNOTATED_CDS"/>
    <property type="molecule type" value="Genomic_DNA"/>
</dbReference>
<dbReference type="InterPro" id="IPR036361">
    <property type="entry name" value="SAP_dom_sf"/>
</dbReference>
<evidence type="ECO:0000313" key="3">
    <source>
        <dbReference type="EnsemblProtists" id="PYU1_T011770"/>
    </source>
</evidence>
<reference evidence="3" key="3">
    <citation type="submission" date="2015-02" db="UniProtKB">
        <authorList>
            <consortium name="EnsemblProtists"/>
        </authorList>
    </citation>
    <scope>IDENTIFICATION</scope>
    <source>
        <strain evidence="3">DAOM BR144</strain>
    </source>
</reference>
<dbReference type="VEuPathDB" id="FungiDB:PYU1_G011744"/>
<protein>
    <recommendedName>
        <fullName evidence="2">SAP domain-containing protein</fullName>
    </recommendedName>
</protein>
<dbReference type="OMA" id="ERIIMPR"/>
<dbReference type="Pfam" id="PF10252">
    <property type="entry name" value="PP28"/>
    <property type="match status" value="1"/>
</dbReference>
<dbReference type="InParanoid" id="K3X3H1"/>
<reference evidence="4" key="2">
    <citation type="submission" date="2010-04" db="EMBL/GenBank/DDBJ databases">
        <authorList>
            <person name="Buell R."/>
            <person name="Hamilton J."/>
            <person name="Hostetler J."/>
        </authorList>
    </citation>
    <scope>NUCLEOTIDE SEQUENCE [LARGE SCALE GENOMIC DNA]</scope>
    <source>
        <strain evidence="4">DAOM:BR144</strain>
    </source>
</reference>
<reference evidence="4" key="1">
    <citation type="journal article" date="2010" name="Genome Biol.">
        <title>Genome sequence of the necrotrophic plant pathogen Pythium ultimum reveals original pathogenicity mechanisms and effector repertoire.</title>
        <authorList>
            <person name="Levesque C.A."/>
            <person name="Brouwer H."/>
            <person name="Cano L."/>
            <person name="Hamilton J.P."/>
            <person name="Holt C."/>
            <person name="Huitema E."/>
            <person name="Raffaele S."/>
            <person name="Robideau G.P."/>
            <person name="Thines M."/>
            <person name="Win J."/>
            <person name="Zerillo M.M."/>
            <person name="Beakes G.W."/>
            <person name="Boore J.L."/>
            <person name="Busam D."/>
            <person name="Dumas B."/>
            <person name="Ferriera S."/>
            <person name="Fuerstenberg S.I."/>
            <person name="Gachon C.M."/>
            <person name="Gaulin E."/>
            <person name="Govers F."/>
            <person name="Grenville-Briggs L."/>
            <person name="Horner N."/>
            <person name="Hostetler J."/>
            <person name="Jiang R.H."/>
            <person name="Johnson J."/>
            <person name="Krajaejun T."/>
            <person name="Lin H."/>
            <person name="Meijer H.J."/>
            <person name="Moore B."/>
            <person name="Morris P."/>
            <person name="Phuntmart V."/>
            <person name="Puiu D."/>
            <person name="Shetty J."/>
            <person name="Stajich J.E."/>
            <person name="Tripathy S."/>
            <person name="Wawra S."/>
            <person name="van West P."/>
            <person name="Whitty B.R."/>
            <person name="Coutinho P.M."/>
            <person name="Henrissat B."/>
            <person name="Martin F."/>
            <person name="Thomas P.D."/>
            <person name="Tyler B.M."/>
            <person name="De Vries R.P."/>
            <person name="Kamoun S."/>
            <person name="Yandell M."/>
            <person name="Tisserat N."/>
            <person name="Buell C.R."/>
        </authorList>
    </citation>
    <scope>NUCLEOTIDE SEQUENCE</scope>
    <source>
        <strain evidence="4">DAOM:BR144</strain>
    </source>
</reference>
<dbReference type="InterPro" id="IPR019380">
    <property type="entry name" value="Casein_kinase_sb_PP28"/>
</dbReference>
<evidence type="ECO:0000313" key="4">
    <source>
        <dbReference type="Proteomes" id="UP000019132"/>
    </source>
</evidence>
<feature type="region of interest" description="Disordered" evidence="1">
    <location>
        <begin position="1"/>
        <end position="150"/>
    </location>
</feature>
<dbReference type="eggNOG" id="KOG3375">
    <property type="taxonomic scope" value="Eukaryota"/>
</dbReference>
<keyword evidence="4" id="KW-1185">Reference proteome</keyword>
<organism evidence="3 4">
    <name type="scientific">Globisporangium ultimum (strain ATCC 200006 / CBS 805.95 / DAOM BR144)</name>
    <name type="common">Pythium ultimum</name>
    <dbReference type="NCBI Taxonomy" id="431595"/>
    <lineage>
        <taxon>Eukaryota</taxon>
        <taxon>Sar</taxon>
        <taxon>Stramenopiles</taxon>
        <taxon>Oomycota</taxon>
        <taxon>Peronosporomycetes</taxon>
        <taxon>Pythiales</taxon>
        <taxon>Pythiaceae</taxon>
        <taxon>Globisporangium</taxon>
    </lineage>
</organism>
<sequence>MRDRGGKAPAGGAKARDAKKKKEKGGARSFVTSAEDLEHRNMLEEQKQTARKARRADDDDDEDDDEDDDSEEDSDDDANANVVAFERVPQKSLFGFSQSADGPAMEAKPKKKGVQGILKVENPNMKPAQNKVMKAKDMTGGVEQQLSRREREAIEKEAAAARYMKKHLAGETEEAKKDLARLQEVKRRREEAEQRKKEEEAAAAEREKGKKKVVEKNDEEPLDARAIKALKPNVLKDYLKDRGLSTQGQKKDLIQRLIDYENERAL</sequence>
<feature type="region of interest" description="Disordered" evidence="1">
    <location>
        <begin position="186"/>
        <end position="220"/>
    </location>
</feature>
<dbReference type="PROSITE" id="PS50800">
    <property type="entry name" value="SAP"/>
    <property type="match status" value="1"/>
</dbReference>
<name>K3X3H1_GLOUD</name>
<feature type="domain" description="SAP" evidence="2">
    <location>
        <begin position="227"/>
        <end position="261"/>
    </location>
</feature>
<dbReference type="Pfam" id="PF02037">
    <property type="entry name" value="SAP"/>
    <property type="match status" value="1"/>
</dbReference>
<dbReference type="PANTHER" id="PTHR22055">
    <property type="entry name" value="28 KDA HEAT- AND ACID-STABLE PHOSPHOPROTEIN PDGF-ASSOCIATED PROTEIN"/>
    <property type="match status" value="1"/>
</dbReference>
<evidence type="ECO:0000259" key="2">
    <source>
        <dbReference type="PROSITE" id="PS50800"/>
    </source>
</evidence>
<accession>K3X3H1</accession>
<feature type="compositionally biased region" description="Acidic residues" evidence="1">
    <location>
        <begin position="58"/>
        <end position="78"/>
    </location>
</feature>
<dbReference type="EnsemblProtists" id="PYU1_T011770">
    <property type="protein sequence ID" value="PYU1_T011770"/>
    <property type="gene ID" value="PYU1_G011744"/>
</dbReference>
<dbReference type="AlphaFoldDB" id="K3X3H1"/>
<dbReference type="Gene3D" id="1.10.720.30">
    <property type="entry name" value="SAP domain"/>
    <property type="match status" value="1"/>
</dbReference>
<feature type="compositionally biased region" description="Basic and acidic residues" evidence="1">
    <location>
        <begin position="186"/>
        <end position="216"/>
    </location>
</feature>
<feature type="compositionally biased region" description="Basic and acidic residues" evidence="1">
    <location>
        <begin position="36"/>
        <end position="48"/>
    </location>
</feature>
<dbReference type="InterPro" id="IPR039876">
    <property type="entry name" value="HAP28"/>
</dbReference>
<dbReference type="Proteomes" id="UP000019132">
    <property type="component" value="Unassembled WGS sequence"/>
</dbReference>
<dbReference type="SUPFAM" id="SSF68906">
    <property type="entry name" value="SAP domain"/>
    <property type="match status" value="1"/>
</dbReference>